<dbReference type="RefSeq" id="WP_268239374.1">
    <property type="nucleotide sequence ID" value="NZ_BMMK01000051.1"/>
</dbReference>
<evidence type="ECO:0000313" key="2">
    <source>
        <dbReference type="EMBL" id="GGM81148.1"/>
    </source>
</evidence>
<proteinExistence type="predicted"/>
<sequence>MIIRVTTRGRVWRRLCDFGRNERGSVTAELVLAAPALLLLLLLVAQFALWAHATHVAQTAASQALSAARVQDGSSGDGHARATAVLAQLGAGPLRDPHVAVTRGPEQSTVEISGHVTPVVPFLNLPVRARAVGPSERFVEPKANE</sequence>
<dbReference type="InterPro" id="IPR012495">
    <property type="entry name" value="TadE-like_dom"/>
</dbReference>
<feature type="domain" description="TadE-like" evidence="1">
    <location>
        <begin position="24"/>
        <end position="64"/>
    </location>
</feature>
<dbReference type="AlphaFoldDB" id="A0A8J3CKJ8"/>
<gene>
    <name evidence="2" type="ORF">GCM10012275_59760</name>
</gene>
<dbReference type="Proteomes" id="UP000637578">
    <property type="component" value="Unassembled WGS sequence"/>
</dbReference>
<keyword evidence="3" id="KW-1185">Reference proteome</keyword>
<dbReference type="EMBL" id="BMMK01000051">
    <property type="protein sequence ID" value="GGM81148.1"/>
    <property type="molecule type" value="Genomic_DNA"/>
</dbReference>
<evidence type="ECO:0000313" key="3">
    <source>
        <dbReference type="Proteomes" id="UP000637578"/>
    </source>
</evidence>
<reference evidence="2" key="2">
    <citation type="submission" date="2020-09" db="EMBL/GenBank/DDBJ databases">
        <authorList>
            <person name="Sun Q."/>
            <person name="Zhou Y."/>
        </authorList>
    </citation>
    <scope>NUCLEOTIDE SEQUENCE</scope>
    <source>
        <strain evidence="2">CGMCC 4.5737</strain>
    </source>
</reference>
<comment type="caution">
    <text evidence="2">The sequence shown here is derived from an EMBL/GenBank/DDBJ whole genome shotgun (WGS) entry which is preliminary data.</text>
</comment>
<accession>A0A8J3CKJ8</accession>
<organism evidence="2 3">
    <name type="scientific">Longimycelium tulufanense</name>
    <dbReference type="NCBI Taxonomy" id="907463"/>
    <lineage>
        <taxon>Bacteria</taxon>
        <taxon>Bacillati</taxon>
        <taxon>Actinomycetota</taxon>
        <taxon>Actinomycetes</taxon>
        <taxon>Pseudonocardiales</taxon>
        <taxon>Pseudonocardiaceae</taxon>
        <taxon>Longimycelium</taxon>
    </lineage>
</organism>
<reference evidence="2" key="1">
    <citation type="journal article" date="2014" name="Int. J. Syst. Evol. Microbiol.">
        <title>Complete genome sequence of Corynebacterium casei LMG S-19264T (=DSM 44701T), isolated from a smear-ripened cheese.</title>
        <authorList>
            <consortium name="US DOE Joint Genome Institute (JGI-PGF)"/>
            <person name="Walter F."/>
            <person name="Albersmeier A."/>
            <person name="Kalinowski J."/>
            <person name="Ruckert C."/>
        </authorList>
    </citation>
    <scope>NUCLEOTIDE SEQUENCE</scope>
    <source>
        <strain evidence="2">CGMCC 4.5737</strain>
    </source>
</reference>
<dbReference type="Pfam" id="PF07811">
    <property type="entry name" value="TadE"/>
    <property type="match status" value="1"/>
</dbReference>
<name>A0A8J3CKJ8_9PSEU</name>
<evidence type="ECO:0000259" key="1">
    <source>
        <dbReference type="Pfam" id="PF07811"/>
    </source>
</evidence>
<protein>
    <recommendedName>
        <fullName evidence="1">TadE-like domain-containing protein</fullName>
    </recommendedName>
</protein>